<proteinExistence type="inferred from homology"/>
<dbReference type="Gene3D" id="2.160.20.10">
    <property type="entry name" value="Single-stranded right-handed beta-helix, Pectin lyase-like"/>
    <property type="match status" value="1"/>
</dbReference>
<keyword evidence="3 4" id="KW-0326">Glycosidase</keyword>
<dbReference type="GO" id="GO:0004650">
    <property type="term" value="F:polygalacturonase activity"/>
    <property type="evidence" value="ECO:0007669"/>
    <property type="project" value="InterPro"/>
</dbReference>
<dbReference type="InterPro" id="IPR012334">
    <property type="entry name" value="Pectin_lyas_fold"/>
</dbReference>
<dbReference type="InterPro" id="IPR011050">
    <property type="entry name" value="Pectin_lyase_fold/virulence"/>
</dbReference>
<evidence type="ECO:0000313" key="6">
    <source>
        <dbReference type="Proteomes" id="UP001238163"/>
    </source>
</evidence>
<dbReference type="SUPFAM" id="SSF51126">
    <property type="entry name" value="Pectin lyase-like"/>
    <property type="match status" value="1"/>
</dbReference>
<dbReference type="PANTHER" id="PTHR31339">
    <property type="entry name" value="PECTIN LYASE-RELATED"/>
    <property type="match status" value="1"/>
</dbReference>
<evidence type="ECO:0000313" key="5">
    <source>
        <dbReference type="EMBL" id="MDQ0290786.1"/>
    </source>
</evidence>
<accession>A0AAE4APN5</accession>
<dbReference type="SMART" id="SM00710">
    <property type="entry name" value="PbH1"/>
    <property type="match status" value="4"/>
</dbReference>
<protein>
    <submittedName>
        <fullName evidence="5">Polygalacturonase</fullName>
    </submittedName>
</protein>
<dbReference type="EMBL" id="JAUSVL010000001">
    <property type="protein sequence ID" value="MDQ0290786.1"/>
    <property type="molecule type" value="Genomic_DNA"/>
</dbReference>
<evidence type="ECO:0000256" key="1">
    <source>
        <dbReference type="ARBA" id="ARBA00008834"/>
    </source>
</evidence>
<dbReference type="RefSeq" id="WP_307262675.1">
    <property type="nucleotide sequence ID" value="NZ_JAUSVL010000001.1"/>
</dbReference>
<dbReference type="InterPro" id="IPR006626">
    <property type="entry name" value="PbH1"/>
</dbReference>
<dbReference type="Pfam" id="PF00295">
    <property type="entry name" value="Glyco_hydro_28"/>
    <property type="match status" value="1"/>
</dbReference>
<dbReference type="PANTHER" id="PTHR31339:SF9">
    <property type="entry name" value="PLASMIN AND FIBRONECTIN-BINDING PROTEIN A"/>
    <property type="match status" value="1"/>
</dbReference>
<comment type="similarity">
    <text evidence="1 4">Belongs to the glycosyl hydrolase 28 family.</text>
</comment>
<gene>
    <name evidence="5" type="ORF">J3R75_002893</name>
</gene>
<keyword evidence="6" id="KW-1185">Reference proteome</keyword>
<organism evidence="5 6">
    <name type="scientific">Oligosphaera ethanolica</name>
    <dbReference type="NCBI Taxonomy" id="760260"/>
    <lineage>
        <taxon>Bacteria</taxon>
        <taxon>Pseudomonadati</taxon>
        <taxon>Lentisphaerota</taxon>
        <taxon>Oligosphaeria</taxon>
        <taxon>Oligosphaerales</taxon>
        <taxon>Oligosphaeraceae</taxon>
        <taxon>Oligosphaera</taxon>
    </lineage>
</organism>
<comment type="caution">
    <text evidence="5">The sequence shown here is derived from an EMBL/GenBank/DDBJ whole genome shotgun (WGS) entry which is preliminary data.</text>
</comment>
<reference evidence="5" key="1">
    <citation type="submission" date="2023-07" db="EMBL/GenBank/DDBJ databases">
        <title>Genomic Encyclopedia of Type Strains, Phase IV (KMG-IV): sequencing the most valuable type-strain genomes for metagenomic binning, comparative biology and taxonomic classification.</title>
        <authorList>
            <person name="Goeker M."/>
        </authorList>
    </citation>
    <scope>NUCLEOTIDE SEQUENCE</scope>
    <source>
        <strain evidence="5">DSM 24202</strain>
    </source>
</reference>
<dbReference type="InterPro" id="IPR000743">
    <property type="entry name" value="Glyco_hydro_28"/>
</dbReference>
<name>A0AAE4APN5_9BACT</name>
<evidence type="ECO:0000256" key="2">
    <source>
        <dbReference type="ARBA" id="ARBA00022801"/>
    </source>
</evidence>
<dbReference type="GO" id="GO:0005975">
    <property type="term" value="P:carbohydrate metabolic process"/>
    <property type="evidence" value="ECO:0007669"/>
    <property type="project" value="InterPro"/>
</dbReference>
<evidence type="ECO:0000256" key="3">
    <source>
        <dbReference type="ARBA" id="ARBA00023295"/>
    </source>
</evidence>
<evidence type="ECO:0000256" key="4">
    <source>
        <dbReference type="RuleBase" id="RU361169"/>
    </source>
</evidence>
<keyword evidence="2 4" id="KW-0378">Hydrolase</keyword>
<dbReference type="Proteomes" id="UP001238163">
    <property type="component" value="Unassembled WGS sequence"/>
</dbReference>
<dbReference type="InterPro" id="IPR051801">
    <property type="entry name" value="GH28_Enzymes"/>
</dbReference>
<sequence>MIYDIREYGALPGITALQTSAIQRALDDCAAAGGGTVLVPPGLFCSGSLRLRSHTTLCLENGATLRGPETMDGYLRYPFAWTLYDCTTPLLYAIAAQDVRICGAGCIDCNGRAFANTSKLCYGALDELPAELHGDIHYAMPGRNERPNRLLFFHSCEHVELSGVTLADAPTWTAVFHNSSHLRIRDLRIENDLRIPNSDGIHCCGCRDVVVSGCFFTCGDDCIALTSISDPALQTENVLISDCIFRSASSALRFGFEAGKVRNVQVRTCIVRDSNRGIAIFADCGGLVENIAVDGVTMDTRIYAGPWWGKGEPLVIFAANGGGIRGVSLRNAVLRAENSIVVASDGVGVVEDVELRDVRLELSYGRRRPYFGGRIDLAPNPSLPAPDASRHIPWLWTSGLNAPPAVRDVIARRAAGEKYPFAIAAM</sequence>
<dbReference type="AlphaFoldDB" id="A0AAE4APN5"/>